<name>T0ZDT4_9ZZZZ</name>
<dbReference type="Gene3D" id="3.40.190.80">
    <property type="match status" value="1"/>
</dbReference>
<proteinExistence type="predicted"/>
<dbReference type="EC" id="3.1.3.57" evidence="4"/>
<keyword evidence="1" id="KW-0479">Metal-binding</keyword>
<keyword evidence="2 4" id="KW-0378">Hydrolase</keyword>
<comment type="caution">
    <text evidence="4">The sequence shown here is derived from an EMBL/GenBank/DDBJ whole genome shotgun (WGS) entry which is preliminary data.</text>
</comment>
<dbReference type="EMBL" id="AUZX01011459">
    <property type="protein sequence ID" value="EQD43158.1"/>
    <property type="molecule type" value="Genomic_DNA"/>
</dbReference>
<dbReference type="Pfam" id="PF00459">
    <property type="entry name" value="Inositol_P"/>
    <property type="match status" value="1"/>
</dbReference>
<dbReference type="PRINTS" id="PR00377">
    <property type="entry name" value="IMPHPHTASES"/>
</dbReference>
<dbReference type="InterPro" id="IPR000760">
    <property type="entry name" value="Inositol_monophosphatase-like"/>
</dbReference>
<keyword evidence="3" id="KW-0460">Magnesium</keyword>
<dbReference type="SUPFAM" id="SSF56655">
    <property type="entry name" value="Carbohydrate phosphatase"/>
    <property type="match status" value="1"/>
</dbReference>
<gene>
    <name evidence="4" type="ORF">B1A_15616</name>
</gene>
<dbReference type="GO" id="GO:0008934">
    <property type="term" value="F:inositol monophosphate 1-phosphatase activity"/>
    <property type="evidence" value="ECO:0007669"/>
    <property type="project" value="TreeGrafter"/>
</dbReference>
<sequence>VFSEESGFTKSFLSDSALTVVLDPVDGSTNASRGIPFSAISCALIRGDELLGGYVGELTNGSTYWSLRGEGAYWNGNQIHVQARERSLSKSVVAVNGYPPRHLGWGQFRAFGSAALELCMVASSQLDAFVDFSYSGLATWDYLAGVAIIEEAGAFAKVIDP</sequence>
<dbReference type="PANTHER" id="PTHR20854:SF4">
    <property type="entry name" value="INOSITOL-1-MONOPHOSPHATASE-RELATED"/>
    <property type="match status" value="1"/>
</dbReference>
<dbReference type="GO" id="GO:0006020">
    <property type="term" value="P:inositol metabolic process"/>
    <property type="evidence" value="ECO:0007669"/>
    <property type="project" value="TreeGrafter"/>
</dbReference>
<organism evidence="4">
    <name type="scientific">mine drainage metagenome</name>
    <dbReference type="NCBI Taxonomy" id="410659"/>
    <lineage>
        <taxon>unclassified sequences</taxon>
        <taxon>metagenomes</taxon>
        <taxon>ecological metagenomes</taxon>
    </lineage>
</organism>
<dbReference type="InterPro" id="IPR020583">
    <property type="entry name" value="Inositol_monoP_metal-BS"/>
</dbReference>
<dbReference type="GO" id="GO:0007165">
    <property type="term" value="P:signal transduction"/>
    <property type="evidence" value="ECO:0007669"/>
    <property type="project" value="TreeGrafter"/>
</dbReference>
<evidence type="ECO:0000256" key="3">
    <source>
        <dbReference type="ARBA" id="ARBA00022842"/>
    </source>
</evidence>
<dbReference type="GO" id="GO:0004441">
    <property type="term" value="F:inositol-1,4-bisphosphate 1-phosphatase activity"/>
    <property type="evidence" value="ECO:0007669"/>
    <property type="project" value="UniProtKB-EC"/>
</dbReference>
<evidence type="ECO:0000256" key="1">
    <source>
        <dbReference type="ARBA" id="ARBA00022723"/>
    </source>
</evidence>
<evidence type="ECO:0000256" key="2">
    <source>
        <dbReference type="ARBA" id="ARBA00022801"/>
    </source>
</evidence>
<protein>
    <submittedName>
        <fullName evidence="4">Inositol monophosphatase</fullName>
        <ecNumber evidence="4">3.1.3.57</ecNumber>
    </submittedName>
</protein>
<feature type="non-terminal residue" evidence="4">
    <location>
        <position position="1"/>
    </location>
</feature>
<evidence type="ECO:0000313" key="4">
    <source>
        <dbReference type="EMBL" id="EQD43158.1"/>
    </source>
</evidence>
<accession>T0ZDT4</accession>
<dbReference type="GO" id="GO:0046872">
    <property type="term" value="F:metal ion binding"/>
    <property type="evidence" value="ECO:0007669"/>
    <property type="project" value="UniProtKB-KW"/>
</dbReference>
<reference evidence="4" key="1">
    <citation type="submission" date="2013-08" db="EMBL/GenBank/DDBJ databases">
        <authorList>
            <person name="Mendez C."/>
            <person name="Richter M."/>
            <person name="Ferrer M."/>
            <person name="Sanchez J."/>
        </authorList>
    </citation>
    <scope>NUCLEOTIDE SEQUENCE</scope>
</reference>
<reference evidence="4" key="2">
    <citation type="journal article" date="2014" name="ISME J.">
        <title>Microbial stratification in low pH oxic and suboxic macroscopic growths along an acid mine drainage.</title>
        <authorList>
            <person name="Mendez-Garcia C."/>
            <person name="Mesa V."/>
            <person name="Sprenger R.R."/>
            <person name="Richter M."/>
            <person name="Diez M.S."/>
            <person name="Solano J."/>
            <person name="Bargiela R."/>
            <person name="Golyshina O.V."/>
            <person name="Manteca A."/>
            <person name="Ramos J.L."/>
            <person name="Gallego J.R."/>
            <person name="Llorente I."/>
            <person name="Martins Dos Santos V.A."/>
            <person name="Jensen O.N."/>
            <person name="Pelaez A.I."/>
            <person name="Sanchez J."/>
            <person name="Ferrer M."/>
        </authorList>
    </citation>
    <scope>NUCLEOTIDE SEQUENCE</scope>
</reference>
<dbReference type="PANTHER" id="PTHR20854">
    <property type="entry name" value="INOSITOL MONOPHOSPHATASE"/>
    <property type="match status" value="1"/>
</dbReference>
<dbReference type="Gene3D" id="3.30.540.10">
    <property type="entry name" value="Fructose-1,6-Bisphosphatase, subunit A, domain 1"/>
    <property type="match status" value="1"/>
</dbReference>
<dbReference type="PROSITE" id="PS00629">
    <property type="entry name" value="IMP_1"/>
    <property type="match status" value="1"/>
</dbReference>
<feature type="non-terminal residue" evidence="4">
    <location>
        <position position="161"/>
    </location>
</feature>
<dbReference type="AlphaFoldDB" id="T0ZDT4"/>